<proteinExistence type="predicted"/>
<feature type="region of interest" description="Disordered" evidence="1">
    <location>
        <begin position="44"/>
        <end position="67"/>
    </location>
</feature>
<comment type="caution">
    <text evidence="2">The sequence shown here is derived from an EMBL/GenBank/DDBJ whole genome shotgun (WGS) entry which is preliminary data.</text>
</comment>
<evidence type="ECO:0000256" key="1">
    <source>
        <dbReference type="SAM" id="MobiDB-lite"/>
    </source>
</evidence>
<organism evidence="2 3">
    <name type="scientific">Golovinomyces cichoracearum</name>
    <dbReference type="NCBI Taxonomy" id="62708"/>
    <lineage>
        <taxon>Eukaryota</taxon>
        <taxon>Fungi</taxon>
        <taxon>Dikarya</taxon>
        <taxon>Ascomycota</taxon>
        <taxon>Pezizomycotina</taxon>
        <taxon>Leotiomycetes</taxon>
        <taxon>Erysiphales</taxon>
        <taxon>Erysiphaceae</taxon>
        <taxon>Golovinomyces</taxon>
    </lineage>
</organism>
<dbReference type="EMBL" id="MCBS01016134">
    <property type="protein sequence ID" value="RKF83280.1"/>
    <property type="molecule type" value="Genomic_DNA"/>
</dbReference>
<dbReference type="AlphaFoldDB" id="A0A420J906"/>
<name>A0A420J906_9PEZI</name>
<evidence type="ECO:0000313" key="3">
    <source>
        <dbReference type="Proteomes" id="UP000285326"/>
    </source>
</evidence>
<evidence type="ECO:0000313" key="2">
    <source>
        <dbReference type="EMBL" id="RKF83280.1"/>
    </source>
</evidence>
<dbReference type="Proteomes" id="UP000285326">
    <property type="component" value="Unassembled WGS sequence"/>
</dbReference>
<feature type="compositionally biased region" description="Basic and acidic residues" evidence="1">
    <location>
        <begin position="54"/>
        <end position="67"/>
    </location>
</feature>
<protein>
    <submittedName>
        <fullName evidence="2">Uncharacterized protein</fullName>
    </submittedName>
</protein>
<reference evidence="2 3" key="1">
    <citation type="journal article" date="2018" name="BMC Genomics">
        <title>Comparative genome analyses reveal sequence features reflecting distinct modes of host-adaptation between dicot and monocot powdery mildew.</title>
        <authorList>
            <person name="Wu Y."/>
            <person name="Ma X."/>
            <person name="Pan Z."/>
            <person name="Kale S.D."/>
            <person name="Song Y."/>
            <person name="King H."/>
            <person name="Zhang Q."/>
            <person name="Presley C."/>
            <person name="Deng X."/>
            <person name="Wei C.I."/>
            <person name="Xiao S."/>
        </authorList>
    </citation>
    <scope>NUCLEOTIDE SEQUENCE [LARGE SCALE GENOMIC DNA]</scope>
    <source>
        <strain evidence="2">UMSG1</strain>
    </source>
</reference>
<sequence length="133" mass="15423">MRPECSSKPLEIWEHRYLKDILYKNVNSNTRGLASNKSNLRCGEVENSSWRSQSNEREGSLESRPDYARKELQEEKEITFEQFSGEIYRNVENPNSQSMSVVSFEEIMGEEVVALDAFLNIGATRKRSRPMNI</sequence>
<gene>
    <name evidence="2" type="ORF">GcM1_161013</name>
</gene>
<accession>A0A420J906</accession>